<accession>A0ABD4SX34</accession>
<dbReference type="Gene3D" id="3.20.20.450">
    <property type="entry name" value="EAL domain"/>
    <property type="match status" value="1"/>
</dbReference>
<proteinExistence type="predicted"/>
<feature type="domain" description="EAL" evidence="1">
    <location>
        <begin position="1"/>
        <end position="251"/>
    </location>
</feature>
<dbReference type="RefSeq" id="WP_166278474.1">
    <property type="nucleotide sequence ID" value="NZ_JTHE03000004.1"/>
</dbReference>
<dbReference type="AlphaFoldDB" id="A0ABD4SX34"/>
<dbReference type="Proteomes" id="UP000031561">
    <property type="component" value="Unassembled WGS sequence"/>
</dbReference>
<dbReference type="PANTHER" id="PTHR33121:SF23">
    <property type="entry name" value="CYCLIC DI-GMP PHOSPHODIESTERASE PDEB"/>
    <property type="match status" value="1"/>
</dbReference>
<reference evidence="2 3" key="1">
    <citation type="journal article" date="2015" name="Genome Announc.">
        <title>Draft Genome Sequence of Filamentous Marine Cyanobacterium Lyngbya confervoides Strain BDU141951.</title>
        <authorList>
            <person name="Chandrababunaidu M.M."/>
            <person name="Sen D."/>
            <person name="Tripathy S."/>
        </authorList>
    </citation>
    <scope>NUCLEOTIDE SEQUENCE [LARGE SCALE GENOMIC DNA]</scope>
    <source>
        <strain evidence="2 3">BDU141951</strain>
    </source>
</reference>
<dbReference type="PROSITE" id="PS50883">
    <property type="entry name" value="EAL"/>
    <property type="match status" value="1"/>
</dbReference>
<name>A0ABD4SX34_9CYAN</name>
<dbReference type="Pfam" id="PF03808">
    <property type="entry name" value="Glyco_tran_WecG"/>
    <property type="match status" value="1"/>
</dbReference>
<evidence type="ECO:0000313" key="2">
    <source>
        <dbReference type="EMBL" id="MCM1981261.1"/>
    </source>
</evidence>
<keyword evidence="3" id="KW-1185">Reference proteome</keyword>
<dbReference type="EMBL" id="JTHE03000004">
    <property type="protein sequence ID" value="MCM1981261.1"/>
    <property type="molecule type" value="Genomic_DNA"/>
</dbReference>
<dbReference type="InterPro" id="IPR001633">
    <property type="entry name" value="EAL_dom"/>
</dbReference>
<protein>
    <submittedName>
        <fullName evidence="2">EAL domain-containing protein</fullName>
    </submittedName>
</protein>
<dbReference type="InterPro" id="IPR050706">
    <property type="entry name" value="Cyclic-di-GMP_PDE-like"/>
</dbReference>
<dbReference type="Pfam" id="PF00563">
    <property type="entry name" value="EAL"/>
    <property type="match status" value="1"/>
</dbReference>
<gene>
    <name evidence="2" type="ORF">QQ91_0000230</name>
</gene>
<dbReference type="InterPro" id="IPR035919">
    <property type="entry name" value="EAL_sf"/>
</dbReference>
<dbReference type="SMART" id="SM00052">
    <property type="entry name" value="EAL"/>
    <property type="match status" value="1"/>
</dbReference>
<sequence length="485" mass="55905">MQFVDASIVPRDIRVEGFELWFQPVYNFSDGTVQHNEVLLRWRDSKGKLFRPRDFMPWVTQANLRLSLDKLVIRMACRQLAAMPRVRLSINLSAESVGHAGFSQFIFDELQQANIDPASVQFEIAEPHAARNLSHTIHFVRDLREIGCAVVLDNFANDYLTYMQWERLEVDQVKLNGRLLSQHLSQKDRLHLLRSIADASNQMGQIAVAKSLDEAIGARWSHHHQFDSGQGYQFKRPSQQISLASKVDVLGLALDNWSKTEFIEQLHEGIVFAPNVNHLMNIRRDSDYRKAYTIADYKICNSQVLYFASQFLGEPLQEKITAAELLPLFCTYHQNNPDYSLFILSEGESAPLIQAKVNRQAGRPFVIDTYQPSSYFDCNEVECQAIVHHINRSQANVLVLGIRSPVQEKWVYRYRDRLPQVKLILALGEAVLVEAGLEARPPEVVSDMGVEWLFRLLQHPQQLWRRYLINDAPFLLLLIKHKLFQ</sequence>
<dbReference type="CDD" id="cd01948">
    <property type="entry name" value="EAL"/>
    <property type="match status" value="1"/>
</dbReference>
<dbReference type="SUPFAM" id="SSF141868">
    <property type="entry name" value="EAL domain-like"/>
    <property type="match status" value="1"/>
</dbReference>
<evidence type="ECO:0000313" key="3">
    <source>
        <dbReference type="Proteomes" id="UP000031561"/>
    </source>
</evidence>
<dbReference type="PANTHER" id="PTHR33121">
    <property type="entry name" value="CYCLIC DI-GMP PHOSPHODIESTERASE PDEF"/>
    <property type="match status" value="1"/>
</dbReference>
<dbReference type="InterPro" id="IPR004629">
    <property type="entry name" value="WecG_TagA_CpsF"/>
</dbReference>
<organism evidence="2 3">
    <name type="scientific">Lyngbya confervoides BDU141951</name>
    <dbReference type="NCBI Taxonomy" id="1574623"/>
    <lineage>
        <taxon>Bacteria</taxon>
        <taxon>Bacillati</taxon>
        <taxon>Cyanobacteriota</taxon>
        <taxon>Cyanophyceae</taxon>
        <taxon>Oscillatoriophycideae</taxon>
        <taxon>Oscillatoriales</taxon>
        <taxon>Microcoleaceae</taxon>
        <taxon>Lyngbya</taxon>
    </lineage>
</organism>
<dbReference type="CDD" id="cd06533">
    <property type="entry name" value="Glyco_transf_WecG_TagA"/>
    <property type="match status" value="1"/>
</dbReference>
<comment type="caution">
    <text evidence="2">The sequence shown here is derived from an EMBL/GenBank/DDBJ whole genome shotgun (WGS) entry which is preliminary data.</text>
</comment>
<evidence type="ECO:0000259" key="1">
    <source>
        <dbReference type="PROSITE" id="PS50883"/>
    </source>
</evidence>